<dbReference type="EC" id="4.2.1.1" evidence="2"/>
<feature type="domain" description="Alpha-carbonic anhydrase" evidence="7">
    <location>
        <begin position="34"/>
        <end position="218"/>
    </location>
</feature>
<proteinExistence type="inferred from homology"/>
<protein>
    <recommendedName>
        <fullName evidence="2">carbonic anhydrase</fullName>
        <ecNumber evidence="2">4.2.1.1</ecNumber>
    </recommendedName>
</protein>
<dbReference type="Gene3D" id="3.10.200.10">
    <property type="entry name" value="Alpha carbonic anhydrase"/>
    <property type="match status" value="1"/>
</dbReference>
<dbReference type="PROSITE" id="PS51144">
    <property type="entry name" value="ALPHA_CA_2"/>
    <property type="match status" value="1"/>
</dbReference>
<dbReference type="AlphaFoldDB" id="A0A8J2REX2"/>
<keyword evidence="4" id="KW-0862">Zinc</keyword>
<dbReference type="OrthoDB" id="429145at2759"/>
<evidence type="ECO:0000256" key="4">
    <source>
        <dbReference type="ARBA" id="ARBA00022833"/>
    </source>
</evidence>
<dbReference type="PANTHER" id="PTHR18952">
    <property type="entry name" value="CARBONIC ANHYDRASE"/>
    <property type="match status" value="1"/>
</dbReference>
<dbReference type="InterPro" id="IPR001148">
    <property type="entry name" value="CA_dom"/>
</dbReference>
<dbReference type="EMBL" id="CAKKLH010000057">
    <property type="protein sequence ID" value="CAH0101460.1"/>
    <property type="molecule type" value="Genomic_DNA"/>
</dbReference>
<keyword evidence="9" id="KW-1185">Reference proteome</keyword>
<evidence type="ECO:0000259" key="7">
    <source>
        <dbReference type="PROSITE" id="PS51144"/>
    </source>
</evidence>
<comment type="caution">
    <text evidence="8">The sequence shown here is derived from an EMBL/GenBank/DDBJ whole genome shotgun (WGS) entry which is preliminary data.</text>
</comment>
<comment type="catalytic activity">
    <reaction evidence="6">
        <text>hydrogencarbonate + H(+) = CO2 + H2O</text>
        <dbReference type="Rhea" id="RHEA:10748"/>
        <dbReference type="ChEBI" id="CHEBI:15377"/>
        <dbReference type="ChEBI" id="CHEBI:15378"/>
        <dbReference type="ChEBI" id="CHEBI:16526"/>
        <dbReference type="ChEBI" id="CHEBI:17544"/>
        <dbReference type="EC" id="4.2.1.1"/>
    </reaction>
</comment>
<keyword evidence="3" id="KW-0479">Metal-binding</keyword>
<sequence>MSSRHSTTLLKEAVGVFSIFILMATGILASGGSHHWAYSGEDDPSHWYNFYDLCSGNKQSPIDIVPSTAKPQNFLPIHLGNYDTIGKSLTLINNGHTVLLSLPKNYADYRMPFVRDGGLTNQFVFAQLHFHWGAEGVRGSEHTTSKEDNPAFDPITSVLDHVLAEFRQLIGEDGDLLVNNYRPAQPLMGRTVHVRSSSTKMAASLVAFLLPILAILAM</sequence>
<name>A0A8J2REX2_9CRUS</name>
<comment type="similarity">
    <text evidence="1">Belongs to the alpha-carbonic anhydrase family.</text>
</comment>
<dbReference type="InterPro" id="IPR036398">
    <property type="entry name" value="CA_dom_sf"/>
</dbReference>
<dbReference type="GO" id="GO:0005886">
    <property type="term" value="C:plasma membrane"/>
    <property type="evidence" value="ECO:0007669"/>
    <property type="project" value="TreeGrafter"/>
</dbReference>
<dbReference type="GO" id="GO:0008270">
    <property type="term" value="F:zinc ion binding"/>
    <property type="evidence" value="ECO:0007669"/>
    <property type="project" value="InterPro"/>
</dbReference>
<dbReference type="SUPFAM" id="SSF51069">
    <property type="entry name" value="Carbonic anhydrase"/>
    <property type="match status" value="1"/>
</dbReference>
<gene>
    <name evidence="8" type="ORF">DGAL_LOCUS3792</name>
</gene>
<dbReference type="Pfam" id="PF00194">
    <property type="entry name" value="Carb_anhydrase"/>
    <property type="match status" value="1"/>
</dbReference>
<organism evidence="8 9">
    <name type="scientific">Daphnia galeata</name>
    <dbReference type="NCBI Taxonomy" id="27404"/>
    <lineage>
        <taxon>Eukaryota</taxon>
        <taxon>Metazoa</taxon>
        <taxon>Ecdysozoa</taxon>
        <taxon>Arthropoda</taxon>
        <taxon>Crustacea</taxon>
        <taxon>Branchiopoda</taxon>
        <taxon>Diplostraca</taxon>
        <taxon>Cladocera</taxon>
        <taxon>Anomopoda</taxon>
        <taxon>Daphniidae</taxon>
        <taxon>Daphnia</taxon>
    </lineage>
</organism>
<dbReference type="Proteomes" id="UP000789390">
    <property type="component" value="Unassembled WGS sequence"/>
</dbReference>
<evidence type="ECO:0000256" key="5">
    <source>
        <dbReference type="ARBA" id="ARBA00023239"/>
    </source>
</evidence>
<reference evidence="8" key="1">
    <citation type="submission" date="2021-11" db="EMBL/GenBank/DDBJ databases">
        <authorList>
            <person name="Schell T."/>
        </authorList>
    </citation>
    <scope>NUCLEOTIDE SEQUENCE</scope>
    <source>
        <strain evidence="8">M5</strain>
    </source>
</reference>
<accession>A0A8J2REX2</accession>
<evidence type="ECO:0000256" key="1">
    <source>
        <dbReference type="ARBA" id="ARBA00010718"/>
    </source>
</evidence>
<evidence type="ECO:0000256" key="6">
    <source>
        <dbReference type="ARBA" id="ARBA00048348"/>
    </source>
</evidence>
<evidence type="ECO:0000313" key="8">
    <source>
        <dbReference type="EMBL" id="CAH0101460.1"/>
    </source>
</evidence>
<evidence type="ECO:0000256" key="3">
    <source>
        <dbReference type="ARBA" id="ARBA00022723"/>
    </source>
</evidence>
<dbReference type="PANTHER" id="PTHR18952:SF265">
    <property type="entry name" value="CARBONIC ANHYDRASE"/>
    <property type="match status" value="1"/>
</dbReference>
<dbReference type="GO" id="GO:0004089">
    <property type="term" value="F:carbonate dehydratase activity"/>
    <property type="evidence" value="ECO:0007669"/>
    <property type="project" value="UniProtKB-EC"/>
</dbReference>
<keyword evidence="5" id="KW-0456">Lyase</keyword>
<dbReference type="SMART" id="SM01057">
    <property type="entry name" value="Carb_anhydrase"/>
    <property type="match status" value="1"/>
</dbReference>
<evidence type="ECO:0000256" key="2">
    <source>
        <dbReference type="ARBA" id="ARBA00012925"/>
    </source>
</evidence>
<dbReference type="InterPro" id="IPR023561">
    <property type="entry name" value="Carbonic_anhydrase_a-class"/>
</dbReference>
<evidence type="ECO:0000313" key="9">
    <source>
        <dbReference type="Proteomes" id="UP000789390"/>
    </source>
</evidence>